<accession>A0A5N5LUH1</accession>
<dbReference type="AlphaFoldDB" id="A0A5N5LUH1"/>
<evidence type="ECO:0000313" key="2">
    <source>
        <dbReference type="EMBL" id="KAB5546525.1"/>
    </source>
</evidence>
<evidence type="ECO:0000256" key="1">
    <source>
        <dbReference type="SAM" id="MobiDB-lite"/>
    </source>
</evidence>
<proteinExistence type="predicted"/>
<feature type="region of interest" description="Disordered" evidence="1">
    <location>
        <begin position="30"/>
        <end position="71"/>
    </location>
</feature>
<feature type="region of interest" description="Disordered" evidence="1">
    <location>
        <begin position="124"/>
        <end position="169"/>
    </location>
</feature>
<feature type="region of interest" description="Disordered" evidence="1">
    <location>
        <begin position="208"/>
        <end position="228"/>
    </location>
</feature>
<reference evidence="2 3" key="1">
    <citation type="submission" date="2019-06" db="EMBL/GenBank/DDBJ databases">
        <title>A chromosome-scale genome assembly of the striped catfish, Pangasianodon hypophthalmus.</title>
        <authorList>
            <person name="Wen M."/>
            <person name="Zahm M."/>
            <person name="Roques C."/>
            <person name="Cabau C."/>
            <person name="Klopp C."/>
            <person name="Donnadieu C."/>
            <person name="Jouanno E."/>
            <person name="Avarre J.-C."/>
            <person name="Campet M."/>
            <person name="Ha T.T.T."/>
            <person name="Dugue R."/>
            <person name="Lampietro C."/>
            <person name="Louis A."/>
            <person name="Herpin A."/>
            <person name="Echchiki A."/>
            <person name="Berthelot C."/>
            <person name="Parey E."/>
            <person name="Roest-Crollius H."/>
            <person name="Braasch I."/>
            <person name="Postlethwait J."/>
            <person name="Bobe J."/>
            <person name="Montfort J."/>
            <person name="Bouchez O."/>
            <person name="Begum T."/>
            <person name="Schartl M."/>
            <person name="Guiguen Y."/>
        </authorList>
    </citation>
    <scope>NUCLEOTIDE SEQUENCE [LARGE SCALE GENOMIC DNA]</scope>
    <source>
        <strain evidence="2 3">Indonesia</strain>
        <tissue evidence="2">Blood</tissue>
    </source>
</reference>
<dbReference type="EMBL" id="VFJC01000017">
    <property type="protein sequence ID" value="KAB5546525.1"/>
    <property type="molecule type" value="Genomic_DNA"/>
</dbReference>
<gene>
    <name evidence="2" type="ORF">PHYPO_G00073080</name>
</gene>
<evidence type="ECO:0000313" key="3">
    <source>
        <dbReference type="Proteomes" id="UP000327468"/>
    </source>
</evidence>
<dbReference type="Proteomes" id="UP000327468">
    <property type="component" value="Chromosome 16"/>
</dbReference>
<keyword evidence="3" id="KW-1185">Reference proteome</keyword>
<comment type="caution">
    <text evidence="2">The sequence shown here is derived from an EMBL/GenBank/DDBJ whole genome shotgun (WGS) entry which is preliminary data.</text>
</comment>
<name>A0A5N5LUH1_PANHP</name>
<feature type="compositionally biased region" description="Polar residues" evidence="1">
    <location>
        <begin position="62"/>
        <end position="71"/>
    </location>
</feature>
<protein>
    <submittedName>
        <fullName evidence="2">Uncharacterized protein</fullName>
    </submittedName>
</protein>
<sequence length="312" mass="34025">MGIYLYCVFVTSDGLSPGTEVAEEDTDGYILPRSAHNSGRDDLVNRSSSRASLRHNRAAKNGKSQPHTISDPSQEYELMSKQPAALLNSPGDGNGNGAANLPVSRQSPCADLVICSGSLSPQEAVQTQNGIDDESEDRLVPVPADNEGASEKEPCEDSAEVGTAPGDGQPQQAVVEYEYMDIRNESMLEKPHTSSHKPREDAIYQNTHELSAPKGNNRRSCKADEDAAITEQPDEYEDMNACGKVCTSGVRLEYQNFPVKGRMVSGEEPHRVTMRAFRGACAGVDEKNSNTSFDNPDYWHSRLFHKQDAVCT</sequence>
<organism evidence="2 3">
    <name type="scientific">Pangasianodon hypophthalmus</name>
    <name type="common">Striped catfish</name>
    <name type="synonym">Helicophagus hypophthalmus</name>
    <dbReference type="NCBI Taxonomy" id="310915"/>
    <lineage>
        <taxon>Eukaryota</taxon>
        <taxon>Metazoa</taxon>
        <taxon>Chordata</taxon>
        <taxon>Craniata</taxon>
        <taxon>Vertebrata</taxon>
        <taxon>Euteleostomi</taxon>
        <taxon>Actinopterygii</taxon>
        <taxon>Neopterygii</taxon>
        <taxon>Teleostei</taxon>
        <taxon>Ostariophysi</taxon>
        <taxon>Siluriformes</taxon>
        <taxon>Pangasiidae</taxon>
        <taxon>Pangasianodon</taxon>
    </lineage>
</organism>